<evidence type="ECO:0000313" key="1">
    <source>
        <dbReference type="EMBL" id="AJR02932.1"/>
    </source>
</evidence>
<reference evidence="1 2" key="1">
    <citation type="submission" date="2014-02" db="EMBL/GenBank/DDBJ databases">
        <authorList>
            <person name="Young C.-C."/>
            <person name="Hameed A."/>
            <person name="Huang H.-C."/>
            <person name="Shahina M."/>
        </authorList>
    </citation>
    <scope>NUCLEOTIDE SEQUENCE [LARGE SCALE GENOMIC DNA]</scope>
    <source>
        <strain evidence="1 2">CC-SAMT-1</strain>
    </source>
</reference>
<proteinExistence type="predicted"/>
<keyword evidence="2" id="KW-1185">Reference proteome</keyword>
<dbReference type="STRING" id="1454006.AW14_04045"/>
<dbReference type="HOGENOM" id="CLU_168213_0_0_10"/>
<dbReference type="AlphaFoldDB" id="A0A0C5W9F0"/>
<dbReference type="EMBL" id="CP007202">
    <property type="protein sequence ID" value="AJR02932.1"/>
    <property type="molecule type" value="Genomic_DNA"/>
</dbReference>
<evidence type="ECO:0008006" key="3">
    <source>
        <dbReference type="Google" id="ProtNLM"/>
    </source>
</evidence>
<sequence>MANKWGIPIEVENIVLARDKSCVYCGVTFTKDGNSRKTKQSWEHIVNDIRINGTDNIALCCMSCNASKGAKLLENWLESAYCKNKGITKETVAITVKKAIENPPKLK</sequence>
<dbReference type="CDD" id="cd00085">
    <property type="entry name" value="HNHc"/>
    <property type="match status" value="1"/>
</dbReference>
<gene>
    <name evidence="1" type="ORF">AW14_04045</name>
</gene>
<organism evidence="1 2">
    <name type="scientific">Siansivirga zeaxanthinifaciens CC-SAMT-1</name>
    <dbReference type="NCBI Taxonomy" id="1454006"/>
    <lineage>
        <taxon>Bacteria</taxon>
        <taxon>Pseudomonadati</taxon>
        <taxon>Bacteroidota</taxon>
        <taxon>Flavobacteriia</taxon>
        <taxon>Flavobacteriales</taxon>
        <taxon>Flavobacteriaceae</taxon>
        <taxon>Siansivirga</taxon>
    </lineage>
</organism>
<dbReference type="Gene3D" id="1.10.30.50">
    <property type="match status" value="1"/>
</dbReference>
<dbReference type="OrthoDB" id="9816185at2"/>
<accession>A0A0C5W9F0</accession>
<dbReference type="KEGG" id="sze:AW14_04045"/>
<dbReference type="InterPro" id="IPR003615">
    <property type="entry name" value="HNH_nuc"/>
</dbReference>
<evidence type="ECO:0000313" key="2">
    <source>
        <dbReference type="Proteomes" id="UP000032229"/>
    </source>
</evidence>
<protein>
    <recommendedName>
        <fullName evidence="3">HNH endonuclease</fullName>
    </recommendedName>
</protein>
<dbReference type="RefSeq" id="WP_044639476.1">
    <property type="nucleotide sequence ID" value="NZ_CP007202.1"/>
</dbReference>
<dbReference type="Proteomes" id="UP000032229">
    <property type="component" value="Chromosome"/>
</dbReference>
<name>A0A0C5W9F0_9FLAO</name>
<dbReference type="PATRIC" id="fig|1454006.5.peg.785"/>